<reference evidence="2 3" key="1">
    <citation type="submission" date="2021-06" db="EMBL/GenBank/DDBJ databases">
        <authorList>
            <person name="Sun Q."/>
            <person name="Li D."/>
        </authorList>
    </citation>
    <scope>NUCLEOTIDE SEQUENCE [LARGE SCALE GENOMIC DNA]</scope>
    <source>
        <strain evidence="2 3">MSJ-5</strain>
    </source>
</reference>
<evidence type="ECO:0000256" key="1">
    <source>
        <dbReference type="SAM" id="Coils"/>
    </source>
</evidence>
<keyword evidence="3" id="KW-1185">Reference proteome</keyword>
<gene>
    <name evidence="2" type="ORF">KQI88_11735</name>
</gene>
<accession>A0ABS6G3M4</accession>
<dbReference type="RefSeq" id="WP_216417527.1">
    <property type="nucleotide sequence ID" value="NZ_JAHLQK010000004.1"/>
</dbReference>
<comment type="caution">
    <text evidence="2">The sequence shown here is derived from an EMBL/GenBank/DDBJ whole genome shotgun (WGS) entry which is preliminary data.</text>
</comment>
<proteinExistence type="predicted"/>
<dbReference type="Proteomes" id="UP000779508">
    <property type="component" value="Unassembled WGS sequence"/>
</dbReference>
<feature type="coiled-coil region" evidence="1">
    <location>
        <begin position="11"/>
        <end position="38"/>
    </location>
</feature>
<sequence length="39" mass="4770">MYEYKFVKKKIQKTFTNKKQKEQEVDEIEQLINEYAAEG</sequence>
<protein>
    <submittedName>
        <fullName evidence="2">DUF4177 domain-containing protein</fullName>
    </submittedName>
</protein>
<evidence type="ECO:0000313" key="3">
    <source>
        <dbReference type="Proteomes" id="UP000779508"/>
    </source>
</evidence>
<keyword evidence="1" id="KW-0175">Coiled coil</keyword>
<dbReference type="EMBL" id="JAHLQK010000004">
    <property type="protein sequence ID" value="MBU5677082.1"/>
    <property type="molecule type" value="Genomic_DNA"/>
</dbReference>
<name>A0ABS6G3M4_9FIRM</name>
<organism evidence="2 3">
    <name type="scientific">Alkaliphilus flagellatus</name>
    <dbReference type="NCBI Taxonomy" id="2841507"/>
    <lineage>
        <taxon>Bacteria</taxon>
        <taxon>Bacillati</taxon>
        <taxon>Bacillota</taxon>
        <taxon>Clostridia</taxon>
        <taxon>Peptostreptococcales</taxon>
        <taxon>Natronincolaceae</taxon>
        <taxon>Alkaliphilus</taxon>
    </lineage>
</organism>
<evidence type="ECO:0000313" key="2">
    <source>
        <dbReference type="EMBL" id="MBU5677082.1"/>
    </source>
</evidence>